<dbReference type="AlphaFoldDB" id="A0A3M5GDQ8"/>
<proteinExistence type="predicted"/>
<reference evidence="2 3" key="1">
    <citation type="submission" date="2018-08" db="EMBL/GenBank/DDBJ databases">
        <title>Recombination of ecologically and evolutionarily significant loci maintains genetic cohesion in the Pseudomonas syringae species complex.</title>
        <authorList>
            <person name="Dillon M."/>
            <person name="Thakur S."/>
            <person name="Almeida R.N.D."/>
            <person name="Weir B.S."/>
            <person name="Guttman D.S."/>
        </authorList>
    </citation>
    <scope>NUCLEOTIDE SEQUENCE [LARGE SCALE GENOMIC DNA]</scope>
    <source>
        <strain evidence="2 3">ICMP 9420</strain>
    </source>
</reference>
<evidence type="ECO:0000259" key="1">
    <source>
        <dbReference type="Pfam" id="PF13438"/>
    </source>
</evidence>
<organism evidence="2 3">
    <name type="scientific">Pseudomonas savastanoi</name>
    <name type="common">Pseudomonas syringae pv. savastanoi</name>
    <dbReference type="NCBI Taxonomy" id="29438"/>
    <lineage>
        <taxon>Bacteria</taxon>
        <taxon>Pseudomonadati</taxon>
        <taxon>Pseudomonadota</taxon>
        <taxon>Gammaproteobacteria</taxon>
        <taxon>Pseudomonadales</taxon>
        <taxon>Pseudomonadaceae</taxon>
        <taxon>Pseudomonas</taxon>
    </lineage>
</organism>
<evidence type="ECO:0000313" key="3">
    <source>
        <dbReference type="Proteomes" id="UP000270430"/>
    </source>
</evidence>
<gene>
    <name evidence="2" type="ORF">ALP58_02433</name>
</gene>
<dbReference type="InterPro" id="IPR025188">
    <property type="entry name" value="DUF4113"/>
</dbReference>
<comment type="caution">
    <text evidence="2">The sequence shown here is derived from an EMBL/GenBank/DDBJ whole genome shotgun (WGS) entry which is preliminary data.</text>
</comment>
<sequence length="111" mass="12467">MYAGGSNLIERQSQRCSPRYARFLVNVSFRPQPEPTPICQPGEFTDDLFAACQPATSDRLMAALDSINGKWGRGALRTGSVPVTPDWGMRREQMSQSYTTRLDQLWVVKAK</sequence>
<dbReference type="Proteomes" id="UP000270430">
    <property type="component" value="Unassembled WGS sequence"/>
</dbReference>
<evidence type="ECO:0000313" key="2">
    <source>
        <dbReference type="EMBL" id="RMS84762.1"/>
    </source>
</evidence>
<dbReference type="EMBL" id="RBSX01000273">
    <property type="protein sequence ID" value="RMS84762.1"/>
    <property type="molecule type" value="Genomic_DNA"/>
</dbReference>
<protein>
    <submittedName>
        <fullName evidence="2">RulB protein</fullName>
    </submittedName>
</protein>
<feature type="domain" description="DUF4113" evidence="1">
    <location>
        <begin position="58"/>
        <end position="108"/>
    </location>
</feature>
<name>A0A3M5GDQ8_PSESS</name>
<dbReference type="Pfam" id="PF13438">
    <property type="entry name" value="DUF4113"/>
    <property type="match status" value="1"/>
</dbReference>
<accession>A0A3M5GDQ8</accession>